<sequence>MRRSAALAVMVMVAVTVSGCSSSGGADAAKATGPSGASGASAESGAQGLSPGASPGSSGPSASGGAAQGACSIFPADNVWHADVSKLPVHRDSAAWVASIGSSAHAHPDFGAGLIDGAPFGIPVTTVGAGQATVKVTFEYADESDKGPYPIPRNARVEGGPNADGDRHVIVHDTAACKAYELFDAHPNADGSWKAGSGAVFDLRRNDLRKAGWTSADAAGLSILAGLPRAEEVVAGRIDHAIRFTAPRTKKAYVWPARHAASSATDAALPPMGARFRLKASVDISKFPPQARVVAQALKQYGAILSDNGSAWFFSGTQDDRWKNDQLNALKGLSGKDFEAVDSSLLMVDANSARCRP</sequence>
<evidence type="ECO:0000313" key="3">
    <source>
        <dbReference type="EMBL" id="GIG48691.1"/>
    </source>
</evidence>
<evidence type="ECO:0000313" key="4">
    <source>
        <dbReference type="Proteomes" id="UP000660611"/>
    </source>
</evidence>
<name>A0A919PQ78_9ACTN</name>
<accession>A0A919PQ78</accession>
<dbReference type="RefSeq" id="WP_203850387.1">
    <property type="nucleotide sequence ID" value="NZ_BAAAVW010000023.1"/>
</dbReference>
<gene>
    <name evidence="3" type="ORF">Dsi01nite_067320</name>
</gene>
<comment type="caution">
    <text evidence="3">The sequence shown here is derived from an EMBL/GenBank/DDBJ whole genome shotgun (WGS) entry which is preliminary data.</text>
</comment>
<proteinExistence type="predicted"/>
<feature type="region of interest" description="Disordered" evidence="1">
    <location>
        <begin position="145"/>
        <end position="164"/>
    </location>
</feature>
<dbReference type="PROSITE" id="PS51257">
    <property type="entry name" value="PROKAR_LIPOPROTEIN"/>
    <property type="match status" value="1"/>
</dbReference>
<protein>
    <recommendedName>
        <fullName evidence="5">Lipoprotein</fullName>
    </recommendedName>
</protein>
<keyword evidence="4" id="KW-1185">Reference proteome</keyword>
<keyword evidence="2" id="KW-0732">Signal</keyword>
<dbReference type="EMBL" id="BONQ01000107">
    <property type="protein sequence ID" value="GIG48691.1"/>
    <property type="molecule type" value="Genomic_DNA"/>
</dbReference>
<feature type="signal peptide" evidence="2">
    <location>
        <begin position="1"/>
        <end position="28"/>
    </location>
</feature>
<reference evidence="3" key="1">
    <citation type="submission" date="2021-01" db="EMBL/GenBank/DDBJ databases">
        <title>Whole genome shotgun sequence of Dactylosporangium siamense NBRC 106093.</title>
        <authorList>
            <person name="Komaki H."/>
            <person name="Tamura T."/>
        </authorList>
    </citation>
    <scope>NUCLEOTIDE SEQUENCE</scope>
    <source>
        <strain evidence="3">NBRC 106093</strain>
    </source>
</reference>
<dbReference type="Proteomes" id="UP000660611">
    <property type="component" value="Unassembled WGS sequence"/>
</dbReference>
<organism evidence="3 4">
    <name type="scientific">Dactylosporangium siamense</name>
    <dbReference type="NCBI Taxonomy" id="685454"/>
    <lineage>
        <taxon>Bacteria</taxon>
        <taxon>Bacillati</taxon>
        <taxon>Actinomycetota</taxon>
        <taxon>Actinomycetes</taxon>
        <taxon>Micromonosporales</taxon>
        <taxon>Micromonosporaceae</taxon>
        <taxon>Dactylosporangium</taxon>
    </lineage>
</organism>
<evidence type="ECO:0000256" key="1">
    <source>
        <dbReference type="SAM" id="MobiDB-lite"/>
    </source>
</evidence>
<evidence type="ECO:0000256" key="2">
    <source>
        <dbReference type="SAM" id="SignalP"/>
    </source>
</evidence>
<feature type="chain" id="PRO_5037064834" description="Lipoprotein" evidence="2">
    <location>
        <begin position="29"/>
        <end position="357"/>
    </location>
</feature>
<feature type="region of interest" description="Disordered" evidence="1">
    <location>
        <begin position="21"/>
        <end position="67"/>
    </location>
</feature>
<dbReference type="AlphaFoldDB" id="A0A919PQ78"/>
<evidence type="ECO:0008006" key="5">
    <source>
        <dbReference type="Google" id="ProtNLM"/>
    </source>
</evidence>